<reference evidence="2 3" key="1">
    <citation type="submission" date="2018-11" db="EMBL/GenBank/DDBJ databases">
        <authorList>
            <person name="Criscuolo A."/>
        </authorList>
    </citation>
    <scope>NUCLEOTIDE SEQUENCE [LARGE SCALE GENOMIC DNA]</scope>
    <source>
        <strain evidence="2">AT11b</strain>
    </source>
</reference>
<dbReference type="Proteomes" id="UP000280861">
    <property type="component" value="Unassembled WGS sequence"/>
</dbReference>
<keyword evidence="3" id="KW-1185">Reference proteome</keyword>
<evidence type="ECO:0000313" key="2">
    <source>
        <dbReference type="EMBL" id="VDC23034.1"/>
    </source>
</evidence>
<evidence type="ECO:0000256" key="1">
    <source>
        <dbReference type="SAM" id="MobiDB-lite"/>
    </source>
</evidence>
<organism evidence="2 3">
    <name type="scientific">Arthrobacter ulcerisalmonis</name>
    <dbReference type="NCBI Taxonomy" id="2483813"/>
    <lineage>
        <taxon>Bacteria</taxon>
        <taxon>Bacillati</taxon>
        <taxon>Actinomycetota</taxon>
        <taxon>Actinomycetes</taxon>
        <taxon>Micrococcales</taxon>
        <taxon>Micrococcaceae</taxon>
        <taxon>Arthrobacter</taxon>
    </lineage>
</organism>
<protein>
    <submittedName>
        <fullName evidence="2">Uncharacterized protein</fullName>
    </submittedName>
</protein>
<dbReference type="AlphaFoldDB" id="A0A3P5X6U8"/>
<feature type="region of interest" description="Disordered" evidence="1">
    <location>
        <begin position="1"/>
        <end position="37"/>
    </location>
</feature>
<gene>
    <name evidence="2" type="ORF">PSET11_01130</name>
</gene>
<name>A0A3P5X6U8_9MICC</name>
<evidence type="ECO:0000313" key="3">
    <source>
        <dbReference type="Proteomes" id="UP000280861"/>
    </source>
</evidence>
<dbReference type="EMBL" id="UXAU01000018">
    <property type="protein sequence ID" value="VDC23034.1"/>
    <property type="molecule type" value="Genomic_DNA"/>
</dbReference>
<accession>A0A3P5X6U8</accession>
<proteinExistence type="predicted"/>
<sequence length="80" mass="8851">MVRPTEEGSSVRAWADPKRKPSLKPSLRSRGREPQANYTILPAGRSLLVDLPGLEDDWEASESIADRIVKSRGAKRPEPA</sequence>